<dbReference type="PROSITE" id="PS51257">
    <property type="entry name" value="PROKAR_LIPOPROTEIN"/>
    <property type="match status" value="1"/>
</dbReference>
<dbReference type="PANTHER" id="PTHR43649">
    <property type="entry name" value="ARABINOSE-BINDING PROTEIN-RELATED"/>
    <property type="match status" value="1"/>
</dbReference>
<name>A0ABU7VMK5_9BACL</name>
<dbReference type="PANTHER" id="PTHR43649:SF33">
    <property type="entry name" value="POLYGALACTURONAN_RHAMNOGALACTURONAN-BINDING PROTEIN YTCQ"/>
    <property type="match status" value="1"/>
</dbReference>
<evidence type="ECO:0000256" key="5">
    <source>
        <dbReference type="ARBA" id="ARBA00023288"/>
    </source>
</evidence>
<dbReference type="InterPro" id="IPR006059">
    <property type="entry name" value="SBP"/>
</dbReference>
<evidence type="ECO:0000313" key="8">
    <source>
        <dbReference type="Proteomes" id="UP001306950"/>
    </source>
</evidence>
<evidence type="ECO:0000256" key="6">
    <source>
        <dbReference type="SAM" id="SignalP"/>
    </source>
</evidence>
<proteinExistence type="predicted"/>
<sequence>MKKTSITVMLLILTLLVSACGGSNNNSASKSENGGTNGAGGEKVTLSLYSTASDGSSQEVLKKVIADYQVENPNVNIEVQYPGADYDSVLKMMMASNELPDLFDTHGWAMTRYKDYVADLSGEAWTADLSDTIKNVLVDDTGKVYALPLNESKDGITFNANVLEKYGVEIPTTIDEMIAAGEKIKAESNGSVIPFFYAGQDSWTIGQFFDYFANSLLISPEPNQAQALLDNTFDWNNWNPLAEKFKELHDKGLMNEDVLTAKYSDIPALFAQDQIAFVMTGPAFTADALNLNPDLKFGIMPVPAMVEGDAPNFSGGERNTLAAWKDSKNLEEAKKFLAFYAKPEYMKMMAEATGSPAAFKSVTADLGQATQYYEQFKDIRVFPYFDRLYLPSGMWDVITTKGQEILAGGITAQDFSDAMKQNVDRLLSQQ</sequence>
<gene>
    <name evidence="7" type="ORF">V3851_04105</name>
</gene>
<reference evidence="7 8" key="1">
    <citation type="submission" date="2024-02" db="EMBL/GenBank/DDBJ databases">
        <title>A nitrogen-fixing paenibacillus bacterium.</title>
        <authorList>
            <person name="Zhang W.L."/>
            <person name="Chen S.F."/>
        </authorList>
    </citation>
    <scope>NUCLEOTIDE SEQUENCE [LARGE SCALE GENOMIC DNA]</scope>
    <source>
        <strain evidence="7 8">M1</strain>
    </source>
</reference>
<keyword evidence="3" id="KW-0472">Membrane</keyword>
<dbReference type="RefSeq" id="WP_331845198.1">
    <property type="nucleotide sequence ID" value="NZ_JAZHPZ010000001.1"/>
</dbReference>
<dbReference type="SUPFAM" id="SSF53850">
    <property type="entry name" value="Periplasmic binding protein-like II"/>
    <property type="match status" value="1"/>
</dbReference>
<dbReference type="InterPro" id="IPR050490">
    <property type="entry name" value="Bact_solute-bd_prot1"/>
</dbReference>
<evidence type="ECO:0000256" key="4">
    <source>
        <dbReference type="ARBA" id="ARBA00023139"/>
    </source>
</evidence>
<evidence type="ECO:0000256" key="1">
    <source>
        <dbReference type="ARBA" id="ARBA00022475"/>
    </source>
</evidence>
<dbReference type="EMBL" id="JAZHPZ010000001">
    <property type="protein sequence ID" value="MEF2965005.1"/>
    <property type="molecule type" value="Genomic_DNA"/>
</dbReference>
<protein>
    <submittedName>
        <fullName evidence="7">ABC transporter substrate-binding protein</fullName>
    </submittedName>
</protein>
<accession>A0ABU7VMK5</accession>
<feature type="signal peptide" evidence="6">
    <location>
        <begin position="1"/>
        <end position="19"/>
    </location>
</feature>
<comment type="caution">
    <text evidence="7">The sequence shown here is derived from an EMBL/GenBank/DDBJ whole genome shotgun (WGS) entry which is preliminary data.</text>
</comment>
<dbReference type="Gene3D" id="3.40.190.10">
    <property type="entry name" value="Periplasmic binding protein-like II"/>
    <property type="match status" value="2"/>
</dbReference>
<keyword evidence="5" id="KW-0449">Lipoprotein</keyword>
<keyword evidence="8" id="KW-1185">Reference proteome</keyword>
<dbReference type="Proteomes" id="UP001306950">
    <property type="component" value="Unassembled WGS sequence"/>
</dbReference>
<keyword evidence="1" id="KW-1003">Cell membrane</keyword>
<organism evidence="7 8">
    <name type="scientific">Paenibacillus haidiansis</name>
    <dbReference type="NCBI Taxonomy" id="1574488"/>
    <lineage>
        <taxon>Bacteria</taxon>
        <taxon>Bacillati</taxon>
        <taxon>Bacillota</taxon>
        <taxon>Bacilli</taxon>
        <taxon>Bacillales</taxon>
        <taxon>Paenibacillaceae</taxon>
        <taxon>Paenibacillus</taxon>
    </lineage>
</organism>
<evidence type="ECO:0000313" key="7">
    <source>
        <dbReference type="EMBL" id="MEF2965005.1"/>
    </source>
</evidence>
<evidence type="ECO:0000256" key="2">
    <source>
        <dbReference type="ARBA" id="ARBA00022729"/>
    </source>
</evidence>
<dbReference type="Pfam" id="PF01547">
    <property type="entry name" value="SBP_bac_1"/>
    <property type="match status" value="1"/>
</dbReference>
<keyword evidence="4" id="KW-0564">Palmitate</keyword>
<keyword evidence="2 6" id="KW-0732">Signal</keyword>
<feature type="chain" id="PRO_5045098047" evidence="6">
    <location>
        <begin position="20"/>
        <end position="430"/>
    </location>
</feature>
<evidence type="ECO:0000256" key="3">
    <source>
        <dbReference type="ARBA" id="ARBA00023136"/>
    </source>
</evidence>